<protein>
    <submittedName>
        <fullName evidence="1">Leucine-rich_repeat</fullName>
    </submittedName>
</protein>
<evidence type="ECO:0000313" key="2">
    <source>
        <dbReference type="Proteomes" id="UP001642409"/>
    </source>
</evidence>
<proteinExistence type="predicted"/>
<evidence type="ECO:0000313" key="1">
    <source>
        <dbReference type="EMBL" id="CAL5970242.1"/>
    </source>
</evidence>
<gene>
    <name evidence="1" type="ORF">HINF_LOCUS182</name>
</gene>
<accession>A0ABP1GDM4</accession>
<keyword evidence="2" id="KW-1185">Reference proteome</keyword>
<dbReference type="InterPro" id="IPR032675">
    <property type="entry name" value="LRR_dom_sf"/>
</dbReference>
<dbReference type="Gene3D" id="3.80.10.10">
    <property type="entry name" value="Ribonuclease Inhibitor"/>
    <property type="match status" value="1"/>
</dbReference>
<comment type="caution">
    <text evidence="1">The sequence shown here is derived from an EMBL/GenBank/DDBJ whole genome shotgun (WGS) entry which is preliminary data.</text>
</comment>
<name>A0ABP1GDM4_9EUKA</name>
<sequence length="103" mass="11846">MFWNDVVNIDILGKLKNLEDVDVSYYAGVDNSPLIKQQKLAKLNVSCIYLTNFEILLKIHSLKELNLSRNGIKQQDLQKCSQLTSLTLAENQLSDDSQNYWQI</sequence>
<dbReference type="SUPFAM" id="SSF52075">
    <property type="entry name" value="Outer arm dynein light chain 1"/>
    <property type="match status" value="1"/>
</dbReference>
<dbReference type="Proteomes" id="UP001642409">
    <property type="component" value="Unassembled WGS sequence"/>
</dbReference>
<reference evidence="1 2" key="1">
    <citation type="submission" date="2024-07" db="EMBL/GenBank/DDBJ databases">
        <authorList>
            <person name="Akdeniz Z."/>
        </authorList>
    </citation>
    <scope>NUCLEOTIDE SEQUENCE [LARGE SCALE GENOMIC DNA]</scope>
</reference>
<dbReference type="EMBL" id="CAXDID020000001">
    <property type="protein sequence ID" value="CAL5970242.1"/>
    <property type="molecule type" value="Genomic_DNA"/>
</dbReference>
<organism evidence="1 2">
    <name type="scientific">Hexamita inflata</name>
    <dbReference type="NCBI Taxonomy" id="28002"/>
    <lineage>
        <taxon>Eukaryota</taxon>
        <taxon>Metamonada</taxon>
        <taxon>Diplomonadida</taxon>
        <taxon>Hexamitidae</taxon>
        <taxon>Hexamitinae</taxon>
        <taxon>Hexamita</taxon>
    </lineage>
</organism>